<evidence type="ECO:0000256" key="1">
    <source>
        <dbReference type="SAM" id="MobiDB-lite"/>
    </source>
</evidence>
<accession>A0AAE0MSN9</accession>
<sequence length="174" mass="18426">MARKQQAQNGHQHSLPPSTATNSTPSGARVSGPVTQAPERGQAPAAAPTTTTTTTTASAGQATTPAILGNPLVGTDSLLAQVEDKEQQPEPDHELPVNSPAAHESPNLNDGEDNVERTTKIHRGEVPSAEHHVKRGRLSPEPVAEEEDEYDHGEVDVSFVKSDPSRTLTIGFHL</sequence>
<feature type="compositionally biased region" description="Low complexity" evidence="1">
    <location>
        <begin position="43"/>
        <end position="66"/>
    </location>
</feature>
<evidence type="ECO:0000313" key="3">
    <source>
        <dbReference type="Proteomes" id="UP001278500"/>
    </source>
</evidence>
<dbReference type="EMBL" id="JAUEPP010000003">
    <property type="protein sequence ID" value="KAK3347856.1"/>
    <property type="molecule type" value="Genomic_DNA"/>
</dbReference>
<reference evidence="2" key="2">
    <citation type="submission" date="2023-06" db="EMBL/GenBank/DDBJ databases">
        <authorList>
            <consortium name="Lawrence Berkeley National Laboratory"/>
            <person name="Haridas S."/>
            <person name="Hensen N."/>
            <person name="Bonometti L."/>
            <person name="Westerberg I."/>
            <person name="Brannstrom I.O."/>
            <person name="Guillou S."/>
            <person name="Cros-Aarteil S."/>
            <person name="Calhoun S."/>
            <person name="Kuo A."/>
            <person name="Mondo S."/>
            <person name="Pangilinan J."/>
            <person name="Riley R."/>
            <person name="Labutti K."/>
            <person name="Andreopoulos B."/>
            <person name="Lipzen A."/>
            <person name="Chen C."/>
            <person name="Yanf M."/>
            <person name="Daum C."/>
            <person name="Ng V."/>
            <person name="Clum A."/>
            <person name="Steindorff A."/>
            <person name="Ohm R."/>
            <person name="Martin F."/>
            <person name="Silar P."/>
            <person name="Natvig D."/>
            <person name="Lalanne C."/>
            <person name="Gautier V."/>
            <person name="Ament-Velasquez S.L."/>
            <person name="Kruys A."/>
            <person name="Hutchinson M.I."/>
            <person name="Powell A.J."/>
            <person name="Barry K."/>
            <person name="Miller A.N."/>
            <person name="Grigoriev I.V."/>
            <person name="Debuchy R."/>
            <person name="Gladieux P."/>
            <person name="Thoren M.H."/>
            <person name="Johannesson H."/>
        </authorList>
    </citation>
    <scope>NUCLEOTIDE SEQUENCE</scope>
    <source>
        <strain evidence="2">CBS 560.94</strain>
    </source>
</reference>
<name>A0AAE0MSN9_9PEZI</name>
<feature type="compositionally biased region" description="Polar residues" evidence="1">
    <location>
        <begin position="1"/>
        <end position="26"/>
    </location>
</feature>
<dbReference type="AlphaFoldDB" id="A0AAE0MSN9"/>
<feature type="compositionally biased region" description="Basic and acidic residues" evidence="1">
    <location>
        <begin position="82"/>
        <end position="95"/>
    </location>
</feature>
<dbReference type="Proteomes" id="UP001278500">
    <property type="component" value="Unassembled WGS sequence"/>
</dbReference>
<feature type="compositionally biased region" description="Basic and acidic residues" evidence="1">
    <location>
        <begin position="114"/>
        <end position="131"/>
    </location>
</feature>
<keyword evidence="3" id="KW-1185">Reference proteome</keyword>
<organism evidence="2 3">
    <name type="scientific">Neurospora tetraspora</name>
    <dbReference type="NCBI Taxonomy" id="94610"/>
    <lineage>
        <taxon>Eukaryota</taxon>
        <taxon>Fungi</taxon>
        <taxon>Dikarya</taxon>
        <taxon>Ascomycota</taxon>
        <taxon>Pezizomycotina</taxon>
        <taxon>Sordariomycetes</taxon>
        <taxon>Sordariomycetidae</taxon>
        <taxon>Sordariales</taxon>
        <taxon>Sordariaceae</taxon>
        <taxon>Neurospora</taxon>
    </lineage>
</organism>
<comment type="caution">
    <text evidence="2">The sequence shown here is derived from an EMBL/GenBank/DDBJ whole genome shotgun (WGS) entry which is preliminary data.</text>
</comment>
<proteinExistence type="predicted"/>
<dbReference type="GeneID" id="87868144"/>
<evidence type="ECO:0000313" key="2">
    <source>
        <dbReference type="EMBL" id="KAK3347856.1"/>
    </source>
</evidence>
<gene>
    <name evidence="2" type="ORF">B0H65DRAFT_587757</name>
</gene>
<protein>
    <submittedName>
        <fullName evidence="2">Uncharacterized protein</fullName>
    </submittedName>
</protein>
<dbReference type="RefSeq" id="XP_062682938.1">
    <property type="nucleotide sequence ID" value="XM_062830990.1"/>
</dbReference>
<reference evidence="2" key="1">
    <citation type="journal article" date="2023" name="Mol. Phylogenet. Evol.">
        <title>Genome-scale phylogeny and comparative genomics of the fungal order Sordariales.</title>
        <authorList>
            <person name="Hensen N."/>
            <person name="Bonometti L."/>
            <person name="Westerberg I."/>
            <person name="Brannstrom I.O."/>
            <person name="Guillou S."/>
            <person name="Cros-Aarteil S."/>
            <person name="Calhoun S."/>
            <person name="Haridas S."/>
            <person name="Kuo A."/>
            <person name="Mondo S."/>
            <person name="Pangilinan J."/>
            <person name="Riley R."/>
            <person name="LaButti K."/>
            <person name="Andreopoulos B."/>
            <person name="Lipzen A."/>
            <person name="Chen C."/>
            <person name="Yan M."/>
            <person name="Daum C."/>
            <person name="Ng V."/>
            <person name="Clum A."/>
            <person name="Steindorff A."/>
            <person name="Ohm R.A."/>
            <person name="Martin F."/>
            <person name="Silar P."/>
            <person name="Natvig D.O."/>
            <person name="Lalanne C."/>
            <person name="Gautier V."/>
            <person name="Ament-Velasquez S.L."/>
            <person name="Kruys A."/>
            <person name="Hutchinson M.I."/>
            <person name="Powell A.J."/>
            <person name="Barry K."/>
            <person name="Miller A.N."/>
            <person name="Grigoriev I.V."/>
            <person name="Debuchy R."/>
            <person name="Gladieux P."/>
            <person name="Hiltunen Thoren M."/>
            <person name="Johannesson H."/>
        </authorList>
    </citation>
    <scope>NUCLEOTIDE SEQUENCE</scope>
    <source>
        <strain evidence="2">CBS 560.94</strain>
    </source>
</reference>
<feature type="region of interest" description="Disordered" evidence="1">
    <location>
        <begin position="1"/>
        <end position="158"/>
    </location>
</feature>